<evidence type="ECO:0000313" key="3">
    <source>
        <dbReference type="EMBL" id="CAF3696893.1"/>
    </source>
</evidence>
<feature type="region of interest" description="Disordered" evidence="1">
    <location>
        <begin position="141"/>
        <end position="177"/>
    </location>
</feature>
<gene>
    <name evidence="4" type="ORF">JBS370_LOCUS29919</name>
    <name evidence="3" type="ORF">OTI717_LOCUS12263</name>
    <name evidence="2" type="ORF">SEV965_LOCUS38359</name>
</gene>
<comment type="caution">
    <text evidence="2">The sequence shown here is derived from an EMBL/GenBank/DDBJ whole genome shotgun (WGS) entry which is preliminary data.</text>
</comment>
<evidence type="ECO:0000313" key="4">
    <source>
        <dbReference type="EMBL" id="CAF4066832.1"/>
    </source>
</evidence>
<dbReference type="EMBL" id="CAJNOU010009249">
    <property type="protein sequence ID" value="CAF1544990.1"/>
    <property type="molecule type" value="Genomic_DNA"/>
</dbReference>
<proteinExistence type="predicted"/>
<accession>A0A815WQW0</accession>
<evidence type="ECO:0000313" key="2">
    <source>
        <dbReference type="EMBL" id="CAF1544990.1"/>
    </source>
</evidence>
<dbReference type="Proteomes" id="UP000663823">
    <property type="component" value="Unassembled WGS sequence"/>
</dbReference>
<dbReference type="Proteomes" id="UP000663889">
    <property type="component" value="Unassembled WGS sequence"/>
</dbReference>
<reference evidence="2" key="1">
    <citation type="submission" date="2021-02" db="EMBL/GenBank/DDBJ databases">
        <authorList>
            <person name="Nowell W R."/>
        </authorList>
    </citation>
    <scope>NUCLEOTIDE SEQUENCE</scope>
</reference>
<dbReference type="Proteomes" id="UP000663836">
    <property type="component" value="Unassembled WGS sequence"/>
</dbReference>
<evidence type="ECO:0000313" key="5">
    <source>
        <dbReference type="Proteomes" id="UP000663889"/>
    </source>
</evidence>
<feature type="compositionally biased region" description="Polar residues" evidence="1">
    <location>
        <begin position="141"/>
        <end position="161"/>
    </location>
</feature>
<evidence type="ECO:0000256" key="1">
    <source>
        <dbReference type="SAM" id="MobiDB-lite"/>
    </source>
</evidence>
<organism evidence="2 5">
    <name type="scientific">Rotaria sordida</name>
    <dbReference type="NCBI Taxonomy" id="392033"/>
    <lineage>
        <taxon>Eukaryota</taxon>
        <taxon>Metazoa</taxon>
        <taxon>Spiralia</taxon>
        <taxon>Gnathifera</taxon>
        <taxon>Rotifera</taxon>
        <taxon>Eurotatoria</taxon>
        <taxon>Bdelloidea</taxon>
        <taxon>Philodinida</taxon>
        <taxon>Philodinidae</taxon>
        <taxon>Rotaria</taxon>
    </lineage>
</organism>
<sequence length="177" mass="19870">MLKLLEVAPKDEIPTLKKLNVSNSVWISAQVPSIDSHKQYGTEQPSELLIKIKNVLDITRRTKSKIDNQVIRMEIVAKTSSINKQALIVLTDIIQQLIITLAEKKSKQHLQTLSHQIDQFKTDIIKKLNAIPSTAEQQTIATSSTSQVNQTLKSKTPISNDKNARIEDQSMEVTDDT</sequence>
<protein>
    <submittedName>
        <fullName evidence="2">Uncharacterized protein</fullName>
    </submittedName>
</protein>
<dbReference type="EMBL" id="CAJOAX010001222">
    <property type="protein sequence ID" value="CAF3696893.1"/>
    <property type="molecule type" value="Genomic_DNA"/>
</dbReference>
<dbReference type="EMBL" id="CAJOBD010006662">
    <property type="protein sequence ID" value="CAF4066832.1"/>
    <property type="molecule type" value="Genomic_DNA"/>
</dbReference>
<name>A0A815WQW0_9BILA</name>
<dbReference type="AlphaFoldDB" id="A0A815WQW0"/>